<dbReference type="AlphaFoldDB" id="A0A316C648"/>
<sequence length="329" mass="36473">MQHSPTPETTAPDEKAVKAGARKVSVVVPTYGSAAFIDKLVASLLAVFAGRTEECEIILVDDCSPDTVTWPALTRLHEQYPAQVKIVRLLKNAGQHNAILCGLGFATGDVIVTMDDDLQHPPEELPKLLRKLDEGYDLVIGAYDEKRHAGYRNRGGELVDAIIRRIYRLPATTKLTSFRAMTKSLVEVARKSQNPYPYVTCILLDQASRVANVEVRHAEREHGSSSYSLMRSVVLATNLLFSYSSLPLYLTAGFCLLASVLALMMMTWVFITIFLHGVSVPGWASAVTALTLFSTFMLASMFVMGVYIARIHHQLSGRRVPFTVDRYHE</sequence>
<dbReference type="InterPro" id="IPR001173">
    <property type="entry name" value="Glyco_trans_2-like"/>
</dbReference>
<feature type="transmembrane region" description="Helical" evidence="8">
    <location>
        <begin position="283"/>
        <end position="309"/>
    </location>
</feature>
<keyword evidence="5" id="KW-0448">Lipopolysaccharide biosynthesis</keyword>
<evidence type="ECO:0000259" key="9">
    <source>
        <dbReference type="Pfam" id="PF00535"/>
    </source>
</evidence>
<dbReference type="RefSeq" id="WP_170125043.1">
    <property type="nucleotide sequence ID" value="NZ_QGGG01000004.1"/>
</dbReference>
<dbReference type="Proteomes" id="UP000245396">
    <property type="component" value="Unassembled WGS sequence"/>
</dbReference>
<evidence type="ECO:0000256" key="6">
    <source>
        <dbReference type="ARBA" id="ARBA00022989"/>
    </source>
</evidence>
<keyword evidence="11" id="KW-1185">Reference proteome</keyword>
<accession>A0A316C648</accession>
<proteinExistence type="predicted"/>
<evidence type="ECO:0000256" key="1">
    <source>
        <dbReference type="ARBA" id="ARBA00022475"/>
    </source>
</evidence>
<comment type="caution">
    <text evidence="10">The sequence shown here is derived from an EMBL/GenBank/DDBJ whole genome shotgun (WGS) entry which is preliminary data.</text>
</comment>
<dbReference type="Gene3D" id="3.90.550.10">
    <property type="entry name" value="Spore Coat Polysaccharide Biosynthesis Protein SpsA, Chain A"/>
    <property type="match status" value="1"/>
</dbReference>
<dbReference type="PANTHER" id="PTHR48090">
    <property type="entry name" value="UNDECAPRENYL-PHOSPHATE 4-DEOXY-4-FORMAMIDO-L-ARABINOSE TRANSFERASE-RELATED"/>
    <property type="match status" value="1"/>
</dbReference>
<dbReference type="InterPro" id="IPR050256">
    <property type="entry name" value="Glycosyltransferase_2"/>
</dbReference>
<dbReference type="GO" id="GO:0009103">
    <property type="term" value="P:lipopolysaccharide biosynthetic process"/>
    <property type="evidence" value="ECO:0007669"/>
    <property type="project" value="UniProtKB-KW"/>
</dbReference>
<dbReference type="Pfam" id="PF00535">
    <property type="entry name" value="Glycos_transf_2"/>
    <property type="match status" value="1"/>
</dbReference>
<keyword evidence="3 10" id="KW-0808">Transferase</keyword>
<evidence type="ECO:0000313" key="11">
    <source>
        <dbReference type="Proteomes" id="UP000245396"/>
    </source>
</evidence>
<keyword evidence="4 8" id="KW-0812">Transmembrane</keyword>
<evidence type="ECO:0000256" key="7">
    <source>
        <dbReference type="ARBA" id="ARBA00023136"/>
    </source>
</evidence>
<gene>
    <name evidence="10" type="ORF">C7441_104287</name>
</gene>
<dbReference type="CDD" id="cd04187">
    <property type="entry name" value="DPM1_like_bac"/>
    <property type="match status" value="1"/>
</dbReference>
<evidence type="ECO:0000256" key="3">
    <source>
        <dbReference type="ARBA" id="ARBA00022679"/>
    </source>
</evidence>
<keyword evidence="6 8" id="KW-1133">Transmembrane helix</keyword>
<evidence type="ECO:0000313" key="10">
    <source>
        <dbReference type="EMBL" id="PWJ85018.1"/>
    </source>
</evidence>
<dbReference type="InterPro" id="IPR029044">
    <property type="entry name" value="Nucleotide-diphossugar_trans"/>
</dbReference>
<reference evidence="10 11" key="1">
    <citation type="submission" date="2018-05" db="EMBL/GenBank/DDBJ databases">
        <title>Genomic Encyclopedia of Type Strains, Phase IV (KMG-IV): sequencing the most valuable type-strain genomes for metagenomic binning, comparative biology and taxonomic classification.</title>
        <authorList>
            <person name="Goeker M."/>
        </authorList>
    </citation>
    <scope>NUCLEOTIDE SEQUENCE [LARGE SCALE GENOMIC DNA]</scope>
    <source>
        <strain evidence="10 11">DSM 6986</strain>
    </source>
</reference>
<dbReference type="SUPFAM" id="SSF53448">
    <property type="entry name" value="Nucleotide-diphospho-sugar transferases"/>
    <property type="match status" value="1"/>
</dbReference>
<feature type="transmembrane region" description="Helical" evidence="8">
    <location>
        <begin position="248"/>
        <end position="271"/>
    </location>
</feature>
<evidence type="ECO:0000256" key="2">
    <source>
        <dbReference type="ARBA" id="ARBA00022676"/>
    </source>
</evidence>
<evidence type="ECO:0000256" key="4">
    <source>
        <dbReference type="ARBA" id="ARBA00022692"/>
    </source>
</evidence>
<dbReference type="PANTHER" id="PTHR48090:SF3">
    <property type="entry name" value="UNDECAPRENYL-PHOSPHATE 4-DEOXY-4-FORMAMIDO-L-ARABINOSE TRANSFERASE"/>
    <property type="match status" value="1"/>
</dbReference>
<keyword evidence="7 8" id="KW-0472">Membrane</keyword>
<evidence type="ECO:0000256" key="8">
    <source>
        <dbReference type="SAM" id="Phobius"/>
    </source>
</evidence>
<dbReference type="GO" id="GO:0099621">
    <property type="term" value="F:undecaprenyl-phosphate 4-deoxy-4-formamido-L-arabinose transferase activity"/>
    <property type="evidence" value="ECO:0007669"/>
    <property type="project" value="TreeGrafter"/>
</dbReference>
<keyword evidence="1" id="KW-1003">Cell membrane</keyword>
<name>A0A316C648_PSESE</name>
<evidence type="ECO:0000256" key="5">
    <source>
        <dbReference type="ARBA" id="ARBA00022985"/>
    </source>
</evidence>
<feature type="domain" description="Glycosyltransferase 2-like" evidence="9">
    <location>
        <begin position="25"/>
        <end position="159"/>
    </location>
</feature>
<protein>
    <submittedName>
        <fullName evidence="10">Dolichol-phosphate mannosyltransferase/undecaprenyl-phosphate 4-deoxy-4-formamido-L-arabinose transferase</fullName>
    </submittedName>
</protein>
<dbReference type="EMBL" id="QGGG01000004">
    <property type="protein sequence ID" value="PWJ85018.1"/>
    <property type="molecule type" value="Genomic_DNA"/>
</dbReference>
<dbReference type="GO" id="GO:0005886">
    <property type="term" value="C:plasma membrane"/>
    <property type="evidence" value="ECO:0007669"/>
    <property type="project" value="TreeGrafter"/>
</dbReference>
<organism evidence="10 11">
    <name type="scientific">Pseudaminobacter salicylatoxidans</name>
    <dbReference type="NCBI Taxonomy" id="93369"/>
    <lineage>
        <taxon>Bacteria</taxon>
        <taxon>Pseudomonadati</taxon>
        <taxon>Pseudomonadota</taxon>
        <taxon>Alphaproteobacteria</taxon>
        <taxon>Hyphomicrobiales</taxon>
        <taxon>Phyllobacteriaceae</taxon>
        <taxon>Pseudaminobacter</taxon>
    </lineage>
</organism>
<dbReference type="STRING" id="1192868.GCA_000304395_03289"/>
<keyword evidence="2 10" id="KW-0328">Glycosyltransferase</keyword>